<name>A0A5M6DFC7_9BACT</name>
<evidence type="ECO:0000256" key="2">
    <source>
        <dbReference type="SAM" id="Phobius"/>
    </source>
</evidence>
<dbReference type="Proteomes" id="UP000324479">
    <property type="component" value="Unassembled WGS sequence"/>
</dbReference>
<feature type="transmembrane region" description="Helical" evidence="2">
    <location>
        <begin position="61"/>
        <end position="80"/>
    </location>
</feature>
<dbReference type="AlphaFoldDB" id="A0A5M6DFC7"/>
<evidence type="ECO:0000313" key="3">
    <source>
        <dbReference type="EMBL" id="KAA5546093.1"/>
    </source>
</evidence>
<reference evidence="3 4" key="1">
    <citation type="submission" date="2019-08" db="EMBL/GenBank/DDBJ databases">
        <authorList>
            <person name="Dhanesh K."/>
            <person name="Kumar G."/>
            <person name="Sasikala C."/>
            <person name="Venkata Ramana C."/>
        </authorList>
    </citation>
    <scope>NUCLEOTIDE SEQUENCE [LARGE SCALE GENOMIC DNA]</scope>
    <source>
        <strain evidence="3 4">JC645</strain>
    </source>
</reference>
<feature type="compositionally biased region" description="Polar residues" evidence="1">
    <location>
        <begin position="507"/>
        <end position="520"/>
    </location>
</feature>
<keyword evidence="2" id="KW-0812">Transmembrane</keyword>
<comment type="caution">
    <text evidence="3">The sequence shown here is derived from an EMBL/GenBank/DDBJ whole genome shotgun (WGS) entry which is preliminary data.</text>
</comment>
<keyword evidence="4" id="KW-1185">Reference proteome</keyword>
<evidence type="ECO:0000256" key="1">
    <source>
        <dbReference type="SAM" id="MobiDB-lite"/>
    </source>
</evidence>
<evidence type="ECO:0000313" key="4">
    <source>
        <dbReference type="Proteomes" id="UP000324479"/>
    </source>
</evidence>
<feature type="region of interest" description="Disordered" evidence="1">
    <location>
        <begin position="481"/>
        <end position="520"/>
    </location>
</feature>
<protein>
    <submittedName>
        <fullName evidence="3">Polyketide synthase</fullName>
    </submittedName>
</protein>
<feature type="transmembrane region" description="Helical" evidence="2">
    <location>
        <begin position="157"/>
        <end position="178"/>
    </location>
</feature>
<feature type="transmembrane region" description="Helical" evidence="2">
    <location>
        <begin position="21"/>
        <end position="41"/>
    </location>
</feature>
<keyword evidence="2" id="KW-0472">Membrane</keyword>
<feature type="region of interest" description="Disordered" evidence="1">
    <location>
        <begin position="626"/>
        <end position="645"/>
    </location>
</feature>
<proteinExistence type="predicted"/>
<gene>
    <name evidence="3" type="ORF">FYK55_04125</name>
</gene>
<dbReference type="EMBL" id="VWOX01000002">
    <property type="protein sequence ID" value="KAA5546093.1"/>
    <property type="molecule type" value="Genomic_DNA"/>
</dbReference>
<dbReference type="RefSeq" id="WP_150075100.1">
    <property type="nucleotide sequence ID" value="NZ_VWOX01000002.1"/>
</dbReference>
<sequence length="801" mass="88344">MLDPQLQSLLQSLRGRVRRYVVVDSLLAIVAVILIGFWVGYLIDYLPVLLGGSEMPRLARAILLGIVVAAVAAIAVRLLVARLRRPLPDDSLALLIERHHPQLGGRLVTAVQLNQPGRHGDAHSPDLLQMVHRQASDRIGEVDPGRVFRHQPLFRKALVAGPLLLLAIVFAAISPQGFARAAGRLSLLSDARWPRRAKLEMVGVDLPIVTASGSQEMDPERIEFVDGVMRLPKGSSGVLRIRAVADDAEVPSLCTVYYRSEDGTRGQSNMRRVGRQRDGYQAFILDGAPLSNLSDSFEFSVQGLDDRLTDFRIEAVPPPVITQMDVKIRYPKYLQSVASTEDSNTFDFETPYQAGLRVSEGSDVLLQAVSSEPLGEVDVVLEAAGVERPAQDLTFSSDRRVVTVSLKDFDQPTAVKLVPADQTGISAQAPFRYFLGAVMDEPPTVELALKGIQSAVTPIARLPIECRVSDDYGVESLQAFVAPKHSTDENEPAAGPEDGSTEDDDATAQNVEDASAEQTTLAVSLRPDREGNASTVVDLRELVNDGSLQPIEPGGAISVYAEARDGYNLDGQHLTSSELYRLQVVTPEELLSLLERRELGLRTRLEQTVTEAQGLRDQLARFRAERFEVSPPNNPEASSESDQDVRQRELQILRLRVQQSRLQASKAKEELTGIAESLDDILQEMVNNRVDSADRQERLGSGVRDPLRRIADVSMEQLGQQIAEIESAVDQPELAMQRTEAALQTADKILLDLTAVLEKMLDLESYNEILDLVRGLIDDQEKLKEDTQKERKKRVLDLFND</sequence>
<accession>A0A5M6DFC7</accession>
<keyword evidence="2" id="KW-1133">Transmembrane helix</keyword>
<organism evidence="3 4">
    <name type="scientific">Roseiconus nitratireducens</name>
    <dbReference type="NCBI Taxonomy" id="2605748"/>
    <lineage>
        <taxon>Bacteria</taxon>
        <taxon>Pseudomonadati</taxon>
        <taxon>Planctomycetota</taxon>
        <taxon>Planctomycetia</taxon>
        <taxon>Pirellulales</taxon>
        <taxon>Pirellulaceae</taxon>
        <taxon>Roseiconus</taxon>
    </lineage>
</organism>